<name>A0ABD0YL36_9HEMI</name>
<evidence type="ECO:0008006" key="4">
    <source>
        <dbReference type="Google" id="ProtNLM"/>
    </source>
</evidence>
<feature type="region of interest" description="Disordered" evidence="1">
    <location>
        <begin position="114"/>
        <end position="138"/>
    </location>
</feature>
<feature type="compositionally biased region" description="Basic residues" evidence="1">
    <location>
        <begin position="536"/>
        <end position="550"/>
    </location>
</feature>
<evidence type="ECO:0000313" key="2">
    <source>
        <dbReference type="EMBL" id="KAL1123142.1"/>
    </source>
</evidence>
<dbReference type="Gene3D" id="2.40.128.20">
    <property type="match status" value="1"/>
</dbReference>
<evidence type="ECO:0000313" key="3">
    <source>
        <dbReference type="Proteomes" id="UP001558652"/>
    </source>
</evidence>
<comment type="caution">
    <text evidence="2">The sequence shown here is derived from an EMBL/GenBank/DDBJ whole genome shotgun (WGS) entry which is preliminary data.</text>
</comment>
<dbReference type="InterPro" id="IPR012674">
    <property type="entry name" value="Calycin"/>
</dbReference>
<gene>
    <name evidence="2" type="ORF">AAG570_002229</name>
</gene>
<dbReference type="PANTHER" id="PTHR10612:SF11">
    <property type="entry name" value="KARL, ISOFORM A"/>
    <property type="match status" value="1"/>
</dbReference>
<keyword evidence="3" id="KW-1185">Reference proteome</keyword>
<dbReference type="PANTHER" id="PTHR10612">
    <property type="entry name" value="APOLIPOPROTEIN D"/>
    <property type="match status" value="1"/>
</dbReference>
<sequence length="556" mass="63373">MASKRRNTFYENKKQETTDIGVSTRKYHGVIRAGRSVAADVRTSSAICRTLLRSIGAQDAPGLPMDRRLISRNYKRTIFVKCFVFERQIVMQGENKVGNTRSQVQTPDLEYKHQISSTNTKSQVQTPDVKYKHHMSSTNIRSRVQTPDLEYKHQMSSTNIRSQVQTPDLEYKHQISNTERGSGWDDKMQMSSANVAVCVVRCVGMPEIYMRTTPQGDHEATVNSTGEGAPRDGTVKIGHIQEGYDDYQDLSKIFRIYPTARVTQDVSFGQDIVTKLKEFSGGKRLSNDEEETLEKWLSEMATPRFSLCASPGLMSVSRLLVLVLVAISMVSGGVDAYKKRVDKTKCPKVRSIRNFDLEKLLGSWYVVQYYATSEEVIAYRCMRAVLSMATSTDHHHPFNIQMNFTYSFADDPNNELLVGNITWQIPDLHRTAHWVHAEDSYEGIYNTYVLDSDYTQWSLLLHCAEKSKSPRYLSSLLMSRQTTLPPNVIAFLRDKLPRYDVALEYMFPMGQENCEDASKNLHYALESSSAPQSKSNKNRKHPFKHRHNKRAGPNSP</sequence>
<feature type="region of interest" description="Disordered" evidence="1">
    <location>
        <begin position="523"/>
        <end position="556"/>
    </location>
</feature>
<organism evidence="2 3">
    <name type="scientific">Ranatra chinensis</name>
    <dbReference type="NCBI Taxonomy" id="642074"/>
    <lineage>
        <taxon>Eukaryota</taxon>
        <taxon>Metazoa</taxon>
        <taxon>Ecdysozoa</taxon>
        <taxon>Arthropoda</taxon>
        <taxon>Hexapoda</taxon>
        <taxon>Insecta</taxon>
        <taxon>Pterygota</taxon>
        <taxon>Neoptera</taxon>
        <taxon>Paraneoptera</taxon>
        <taxon>Hemiptera</taxon>
        <taxon>Heteroptera</taxon>
        <taxon>Panheteroptera</taxon>
        <taxon>Nepomorpha</taxon>
        <taxon>Nepidae</taxon>
        <taxon>Ranatrinae</taxon>
        <taxon>Ranatra</taxon>
    </lineage>
</organism>
<protein>
    <recommendedName>
        <fullName evidence="4">Apolipoprotein D</fullName>
    </recommendedName>
</protein>
<dbReference type="AlphaFoldDB" id="A0ABD0YL36"/>
<dbReference type="SUPFAM" id="SSF50814">
    <property type="entry name" value="Lipocalins"/>
    <property type="match status" value="1"/>
</dbReference>
<feature type="compositionally biased region" description="Polar residues" evidence="1">
    <location>
        <begin position="114"/>
        <end position="126"/>
    </location>
</feature>
<accession>A0ABD0YL36</accession>
<evidence type="ECO:0000256" key="1">
    <source>
        <dbReference type="SAM" id="MobiDB-lite"/>
    </source>
</evidence>
<proteinExistence type="predicted"/>
<reference evidence="2 3" key="1">
    <citation type="submission" date="2024-07" db="EMBL/GenBank/DDBJ databases">
        <title>Chromosome-level genome assembly of the water stick insect Ranatra chinensis (Heteroptera: Nepidae).</title>
        <authorList>
            <person name="Liu X."/>
        </authorList>
    </citation>
    <scope>NUCLEOTIDE SEQUENCE [LARGE SCALE GENOMIC DNA]</scope>
    <source>
        <strain evidence="2">Cailab_2021Rc</strain>
        <tissue evidence="2">Muscle</tissue>
    </source>
</reference>
<dbReference type="Proteomes" id="UP001558652">
    <property type="component" value="Unassembled WGS sequence"/>
</dbReference>
<dbReference type="EMBL" id="JBFDAA010000012">
    <property type="protein sequence ID" value="KAL1123142.1"/>
    <property type="molecule type" value="Genomic_DNA"/>
</dbReference>
<feature type="compositionally biased region" description="Polar residues" evidence="1">
    <location>
        <begin position="526"/>
        <end position="535"/>
    </location>
</feature>